<keyword evidence="1" id="KW-0863">Zinc-finger</keyword>
<keyword evidence="1" id="KW-0862">Zinc</keyword>
<gene>
    <name evidence="4" type="ORF">PHJA_002044800</name>
</gene>
<dbReference type="PANTHER" id="PTHR31681">
    <property type="entry name" value="C2H2-LIKE ZINC FINGER PROTEIN"/>
    <property type="match status" value="1"/>
</dbReference>
<reference evidence="4" key="1">
    <citation type="submission" date="2020-07" db="EMBL/GenBank/DDBJ databases">
        <title>Ethylene signaling mediates host invasion by parasitic plants.</title>
        <authorList>
            <person name="Yoshida S."/>
        </authorList>
    </citation>
    <scope>NUCLEOTIDE SEQUENCE</scope>
    <source>
        <strain evidence="4">Okayama</strain>
    </source>
</reference>
<dbReference type="Gene3D" id="3.90.228.10">
    <property type="match status" value="1"/>
</dbReference>
<sequence length="346" mass="38585">MPSHTNTMFNINKLFRNFFSLLILTLHLGCFTSSSSSHRRRQHCRISTSQFKNKYLSHPKTALISFLKRLFSPSPPPSTSSMHTVPQPPPSVPSPSSSTRSLRSINNNIINNNNNPATIIPLRDIHPCSVCGELFQTPALLQHHQSTKHAVSELADGENIVRIIFKMGWPEKAKSPTIHRILKIHNGPKTTARFEEYREWVKSRAVVAAAPKTDERCVADGNELLRFYCTTFTCDLDSGICGQHYCSACGIIRSGFSQKMDGISTMPTSWRAHGVIPEDLEEEFSFMHVKRALLVCRVVAGRVGCDPGLVDKEDPGYDSLVGGDEDELVVYNPMAVLPCFVIVYTV</sequence>
<feature type="domain" description="C2H2-type" evidence="3">
    <location>
        <begin position="126"/>
        <end position="154"/>
    </location>
</feature>
<dbReference type="PANTHER" id="PTHR31681:SF4">
    <property type="entry name" value="C2H2-LIKE ZINC FINGER PROTEIN"/>
    <property type="match status" value="1"/>
</dbReference>
<name>A0A830CJ26_9LAMI</name>
<feature type="region of interest" description="Disordered" evidence="2">
    <location>
        <begin position="74"/>
        <end position="102"/>
    </location>
</feature>
<dbReference type="SUPFAM" id="SSF56399">
    <property type="entry name" value="ADP-ribosylation"/>
    <property type="match status" value="1"/>
</dbReference>
<evidence type="ECO:0000313" key="4">
    <source>
        <dbReference type="EMBL" id="GFP99009.1"/>
    </source>
</evidence>
<dbReference type="PROSITE" id="PS50157">
    <property type="entry name" value="ZINC_FINGER_C2H2_2"/>
    <property type="match status" value="1"/>
</dbReference>
<dbReference type="InterPro" id="IPR013087">
    <property type="entry name" value="Znf_C2H2_type"/>
</dbReference>
<dbReference type="EMBL" id="BMAC01000553">
    <property type="protein sequence ID" value="GFP99009.1"/>
    <property type="molecule type" value="Genomic_DNA"/>
</dbReference>
<keyword evidence="1" id="KW-0479">Metal-binding</keyword>
<dbReference type="AlphaFoldDB" id="A0A830CJ26"/>
<evidence type="ECO:0000256" key="2">
    <source>
        <dbReference type="SAM" id="MobiDB-lite"/>
    </source>
</evidence>
<keyword evidence="5" id="KW-1185">Reference proteome</keyword>
<evidence type="ECO:0000313" key="5">
    <source>
        <dbReference type="Proteomes" id="UP000653305"/>
    </source>
</evidence>
<organism evidence="4 5">
    <name type="scientific">Phtheirospermum japonicum</name>
    <dbReference type="NCBI Taxonomy" id="374723"/>
    <lineage>
        <taxon>Eukaryota</taxon>
        <taxon>Viridiplantae</taxon>
        <taxon>Streptophyta</taxon>
        <taxon>Embryophyta</taxon>
        <taxon>Tracheophyta</taxon>
        <taxon>Spermatophyta</taxon>
        <taxon>Magnoliopsida</taxon>
        <taxon>eudicotyledons</taxon>
        <taxon>Gunneridae</taxon>
        <taxon>Pentapetalae</taxon>
        <taxon>asterids</taxon>
        <taxon>lamiids</taxon>
        <taxon>Lamiales</taxon>
        <taxon>Orobanchaceae</taxon>
        <taxon>Orobanchaceae incertae sedis</taxon>
        <taxon>Phtheirospermum</taxon>
    </lineage>
</organism>
<accession>A0A830CJ26</accession>
<evidence type="ECO:0000259" key="3">
    <source>
        <dbReference type="PROSITE" id="PS50157"/>
    </source>
</evidence>
<proteinExistence type="predicted"/>
<evidence type="ECO:0000256" key="1">
    <source>
        <dbReference type="PROSITE-ProRule" id="PRU00042"/>
    </source>
</evidence>
<protein>
    <recommendedName>
        <fullName evidence="3">C2H2-type domain-containing protein</fullName>
    </recommendedName>
</protein>
<dbReference type="PROSITE" id="PS00028">
    <property type="entry name" value="ZINC_FINGER_C2H2_1"/>
    <property type="match status" value="1"/>
</dbReference>
<dbReference type="OrthoDB" id="9514740at2759"/>
<dbReference type="GO" id="GO:0008270">
    <property type="term" value="F:zinc ion binding"/>
    <property type="evidence" value="ECO:0007669"/>
    <property type="project" value="UniProtKB-KW"/>
</dbReference>
<comment type="caution">
    <text evidence="4">The sequence shown here is derived from an EMBL/GenBank/DDBJ whole genome shotgun (WGS) entry which is preliminary data.</text>
</comment>
<dbReference type="Proteomes" id="UP000653305">
    <property type="component" value="Unassembled WGS sequence"/>
</dbReference>